<gene>
    <name evidence="4" type="primary">LOC120259938</name>
</gene>
<keyword evidence="1" id="KW-0732">Signal</keyword>
<protein>
    <submittedName>
        <fullName evidence="4">Uncharacterized protein LOC120259938</fullName>
    </submittedName>
</protein>
<organism evidence="3 4">
    <name type="scientific">Dioscorea cayennensis subsp. rotundata</name>
    <name type="common">White Guinea yam</name>
    <name type="synonym">Dioscorea rotundata</name>
    <dbReference type="NCBI Taxonomy" id="55577"/>
    <lineage>
        <taxon>Eukaryota</taxon>
        <taxon>Viridiplantae</taxon>
        <taxon>Streptophyta</taxon>
        <taxon>Embryophyta</taxon>
        <taxon>Tracheophyta</taxon>
        <taxon>Spermatophyta</taxon>
        <taxon>Magnoliopsida</taxon>
        <taxon>Liliopsida</taxon>
        <taxon>Dioscoreales</taxon>
        <taxon>Dioscoreaceae</taxon>
        <taxon>Dioscorea</taxon>
    </lineage>
</organism>
<dbReference type="AlphaFoldDB" id="A0AB40B9B5"/>
<dbReference type="PANTHER" id="PTHR33389">
    <property type="entry name" value="FAMILY PROTEIN, PUTATIVE (DUF2921)-RELATED"/>
    <property type="match status" value="1"/>
</dbReference>
<evidence type="ECO:0000313" key="4">
    <source>
        <dbReference type="RefSeq" id="XP_039123329.1"/>
    </source>
</evidence>
<feature type="signal peptide" evidence="1">
    <location>
        <begin position="1"/>
        <end position="15"/>
    </location>
</feature>
<sequence length="511" mass="57792">MLIGLGIQMIVAVRAAMPSSLVATYVSWSSRKQQTVSRSSTEAEYKVVADTTAELIWIQVLLRELGIPPIRPTQLMDSAGERSELQIIFEGLFTESNGNMIPITHAWSWIENGHDHQYPILNDNQILLVLRYPKKFALTTLAVLGDLISLNKMSSPRYFDKMVLSSRLNDPSEYRFGSQDLMPIVCDDGVVGSSSKFDIYQGRDFCRIMGSFEYGDTLKVVPNWNCSSTDGEYCNKSGPFMSHHGDGVFADVLLWMRMIRCEPGTLNLSEVRVVAEFKVVPVISENIYLVSQRTGLMNGVTLWGEGTWNPSSGQLCMVGCIGLDDNPMCNCRICMYILQFLSIIQHSYISSKIFSINSTHFPLSFEKPFPTDGIIKGESVKKSLLNYPTTENYDNSFNNEYRFRLYQLSYDLTLRTFAVSENLSPEIPFLKLSMLSLGSFMVSDRYQSYEENKFKKFTNPTASIDKQQQQHAAYLTDLRASLKRSTYDKSAEDGYDCLIEVSIEYPPSNAM</sequence>
<dbReference type="Pfam" id="PF25333">
    <property type="entry name" value="DUF2921_N"/>
    <property type="match status" value="2"/>
</dbReference>
<dbReference type="RefSeq" id="XP_039123329.1">
    <property type="nucleotide sequence ID" value="XM_039267395.1"/>
</dbReference>
<dbReference type="CDD" id="cd09272">
    <property type="entry name" value="RNase_HI_RT_Ty1"/>
    <property type="match status" value="1"/>
</dbReference>
<dbReference type="Proteomes" id="UP001515500">
    <property type="component" value="Chromosome 5"/>
</dbReference>
<evidence type="ECO:0000259" key="2">
    <source>
        <dbReference type="Pfam" id="PF25333"/>
    </source>
</evidence>
<accession>A0AB40B9B5</accession>
<name>A0AB40B9B5_DIOCR</name>
<dbReference type="InterPro" id="IPR057425">
    <property type="entry name" value="DUF2921_N"/>
</dbReference>
<feature type="domain" description="DUF2921" evidence="2">
    <location>
        <begin position="82"/>
        <end position="162"/>
    </location>
</feature>
<evidence type="ECO:0000256" key="1">
    <source>
        <dbReference type="SAM" id="SignalP"/>
    </source>
</evidence>
<dbReference type="GeneID" id="120259938"/>
<feature type="chain" id="PRO_5044190322" evidence="1">
    <location>
        <begin position="16"/>
        <end position="511"/>
    </location>
</feature>
<dbReference type="PANTHER" id="PTHR33389:SF4">
    <property type="entry name" value="PII, URIDYLYLTRANSFERASE (DUF2921)"/>
    <property type="match status" value="1"/>
</dbReference>
<evidence type="ECO:0000313" key="3">
    <source>
        <dbReference type="Proteomes" id="UP001515500"/>
    </source>
</evidence>
<keyword evidence="3" id="KW-1185">Reference proteome</keyword>
<feature type="domain" description="DUF2921" evidence="2">
    <location>
        <begin position="196"/>
        <end position="366"/>
    </location>
</feature>
<proteinExistence type="predicted"/>
<reference evidence="4" key="1">
    <citation type="submission" date="2025-08" db="UniProtKB">
        <authorList>
            <consortium name="RefSeq"/>
        </authorList>
    </citation>
    <scope>IDENTIFICATION</scope>
</reference>